<reference evidence="2 3" key="1">
    <citation type="submission" date="2019-05" db="EMBL/GenBank/DDBJ databases">
        <title>Comparative genomics and metabolomics analyses of clavulanic acid producing Streptomyces species provides insight into specialized metabolism and evolution of beta-lactam biosynthetic gene clusters.</title>
        <authorList>
            <person name="Moore M.A."/>
            <person name="Cruz-Morales P."/>
            <person name="Barona Gomez F."/>
            <person name="Kapil T."/>
        </authorList>
    </citation>
    <scope>NUCLEOTIDE SEQUENCE [LARGE SCALE GENOMIC DNA]</scope>
    <source>
        <strain evidence="2 3">NRRL 5741</strain>
    </source>
</reference>
<name>A0A646KFS4_STRJU</name>
<evidence type="ECO:0000256" key="1">
    <source>
        <dbReference type="SAM" id="Phobius"/>
    </source>
</evidence>
<dbReference type="RefSeq" id="WP_153522960.1">
    <property type="nucleotide sequence ID" value="NZ_JBEPDZ010000021.1"/>
</dbReference>
<organism evidence="2 3">
    <name type="scientific">Streptomyces jumonjinensis</name>
    <dbReference type="NCBI Taxonomy" id="1945"/>
    <lineage>
        <taxon>Bacteria</taxon>
        <taxon>Bacillati</taxon>
        <taxon>Actinomycetota</taxon>
        <taxon>Actinomycetes</taxon>
        <taxon>Kitasatosporales</taxon>
        <taxon>Streptomycetaceae</taxon>
        <taxon>Streptomyces</taxon>
    </lineage>
</organism>
<dbReference type="Proteomes" id="UP000419138">
    <property type="component" value="Unassembled WGS sequence"/>
</dbReference>
<gene>
    <name evidence="2" type="ORF">FF041_12980</name>
</gene>
<dbReference type="EMBL" id="VCLA01000111">
    <property type="protein sequence ID" value="MQT01105.1"/>
    <property type="molecule type" value="Genomic_DNA"/>
</dbReference>
<feature type="transmembrane region" description="Helical" evidence="1">
    <location>
        <begin position="7"/>
        <end position="33"/>
    </location>
</feature>
<comment type="caution">
    <text evidence="2">The sequence shown here is derived from an EMBL/GenBank/DDBJ whole genome shotgun (WGS) entry which is preliminary data.</text>
</comment>
<evidence type="ECO:0008006" key="4">
    <source>
        <dbReference type="Google" id="ProtNLM"/>
    </source>
</evidence>
<dbReference type="AlphaFoldDB" id="A0A646KFS4"/>
<feature type="transmembrane region" description="Helical" evidence="1">
    <location>
        <begin position="53"/>
        <end position="75"/>
    </location>
</feature>
<keyword evidence="1" id="KW-1133">Transmembrane helix</keyword>
<evidence type="ECO:0000313" key="3">
    <source>
        <dbReference type="Proteomes" id="UP000419138"/>
    </source>
</evidence>
<keyword evidence="1" id="KW-0812">Transmembrane</keyword>
<feature type="transmembrane region" description="Helical" evidence="1">
    <location>
        <begin position="87"/>
        <end position="108"/>
    </location>
</feature>
<keyword evidence="1" id="KW-0472">Membrane</keyword>
<dbReference type="OrthoDB" id="3541216at2"/>
<accession>A0A646KFS4</accession>
<evidence type="ECO:0000313" key="2">
    <source>
        <dbReference type="EMBL" id="MQT01105.1"/>
    </source>
</evidence>
<keyword evidence="3" id="KW-1185">Reference proteome</keyword>
<sequence>MGRMRKWSLAAVGVNLLLGIPGIVPVWLLWYFAANWPLAALGLTQGEPTENDGVLPILVVGVPVLAVFALVWWLANRPVRRRAELAPRVYWPLSVLATLVPTFVLMAVL</sequence>
<protein>
    <recommendedName>
        <fullName evidence="4">Integral membrane protein</fullName>
    </recommendedName>
</protein>
<proteinExistence type="predicted"/>